<dbReference type="EMBL" id="BMDY01000056">
    <property type="protein sequence ID" value="GGB22142.1"/>
    <property type="molecule type" value="Genomic_DNA"/>
</dbReference>
<dbReference type="Pfam" id="PF15603">
    <property type="entry name" value="Imm74"/>
    <property type="match status" value="1"/>
</dbReference>
<organism evidence="1 2">
    <name type="scientific">Agarivorans gilvus</name>
    <dbReference type="NCBI Taxonomy" id="680279"/>
    <lineage>
        <taxon>Bacteria</taxon>
        <taxon>Pseudomonadati</taxon>
        <taxon>Pseudomonadota</taxon>
        <taxon>Gammaproteobacteria</taxon>
        <taxon>Alteromonadales</taxon>
        <taxon>Alteromonadaceae</taxon>
        <taxon>Agarivorans</taxon>
    </lineage>
</organism>
<reference evidence="2" key="1">
    <citation type="journal article" date="2019" name="Int. J. Syst. Evol. Microbiol.">
        <title>The Global Catalogue of Microorganisms (GCM) 10K type strain sequencing project: providing services to taxonomists for standard genome sequencing and annotation.</title>
        <authorList>
            <consortium name="The Broad Institute Genomics Platform"/>
            <consortium name="The Broad Institute Genome Sequencing Center for Infectious Disease"/>
            <person name="Wu L."/>
            <person name="Ma J."/>
        </authorList>
    </citation>
    <scope>NUCLEOTIDE SEQUENCE [LARGE SCALE GENOMIC DNA]</scope>
    <source>
        <strain evidence="2">CGMCC 1.10131</strain>
    </source>
</reference>
<gene>
    <name evidence="1" type="ORF">GCM10007414_39410</name>
</gene>
<proteinExistence type="predicted"/>
<dbReference type="Proteomes" id="UP000651977">
    <property type="component" value="Unassembled WGS sequence"/>
</dbReference>
<accession>A0ABQ1I6P9</accession>
<dbReference type="InterPro" id="IPR028148">
    <property type="entry name" value="Imm74"/>
</dbReference>
<dbReference type="RefSeq" id="WP_055733294.1">
    <property type="nucleotide sequence ID" value="NZ_BMDY01000056.1"/>
</dbReference>
<protein>
    <submittedName>
        <fullName evidence="1">Uncharacterized protein</fullName>
    </submittedName>
</protein>
<evidence type="ECO:0000313" key="1">
    <source>
        <dbReference type="EMBL" id="GGB22142.1"/>
    </source>
</evidence>
<name>A0ABQ1I6P9_9ALTE</name>
<evidence type="ECO:0000313" key="2">
    <source>
        <dbReference type="Proteomes" id="UP000651977"/>
    </source>
</evidence>
<sequence length="80" mass="9173">MILDVSRSHIKVEIRGRVVTVPGEMFFPPNDKMGFAIFEREIKAWDSPNESVKLTTEEINEVIEDIRQDFAKGGHTLEVE</sequence>
<keyword evidence="2" id="KW-1185">Reference proteome</keyword>
<comment type="caution">
    <text evidence="1">The sequence shown here is derived from an EMBL/GenBank/DDBJ whole genome shotgun (WGS) entry which is preliminary data.</text>
</comment>